<gene>
    <name evidence="5" type="ORF">LRS13_04280</name>
</gene>
<dbReference type="RefSeq" id="WP_353865233.1">
    <property type="nucleotide sequence ID" value="NZ_CP088295.1"/>
</dbReference>
<dbReference type="SUPFAM" id="SSF47757">
    <property type="entry name" value="Chemotaxis receptor methyltransferase CheR, N-terminal domain"/>
    <property type="match status" value="1"/>
</dbReference>
<protein>
    <submittedName>
        <fullName evidence="5">Protein-glutamate O-methyltransferase CheR</fullName>
    </submittedName>
</protein>
<evidence type="ECO:0000313" key="6">
    <source>
        <dbReference type="Proteomes" id="UP001058860"/>
    </source>
</evidence>
<reference evidence="6" key="1">
    <citation type="submission" date="2021-11" db="EMBL/GenBank/DDBJ databases">
        <title>Cultivation dependent microbiological survey of springs from the worlds oldest radium mine currently devoted to the extraction of radon-saturated water.</title>
        <authorList>
            <person name="Kapinusova G."/>
            <person name="Smrhova T."/>
            <person name="Strejcek M."/>
            <person name="Suman J."/>
            <person name="Jani K."/>
            <person name="Pajer P."/>
            <person name="Uhlik O."/>
        </authorList>
    </citation>
    <scope>NUCLEOTIDE SEQUENCE [LARGE SCALE GENOMIC DNA]</scope>
    <source>
        <strain evidence="6">J379</strain>
    </source>
</reference>
<dbReference type="PANTHER" id="PTHR24422:SF19">
    <property type="entry name" value="CHEMOTAXIS PROTEIN METHYLTRANSFERASE"/>
    <property type="match status" value="1"/>
</dbReference>
<dbReference type="CDD" id="cd02440">
    <property type="entry name" value="AdoMet_MTases"/>
    <property type="match status" value="1"/>
</dbReference>
<dbReference type="InterPro" id="IPR022641">
    <property type="entry name" value="CheR_N"/>
</dbReference>
<dbReference type="Proteomes" id="UP001058860">
    <property type="component" value="Chromosome"/>
</dbReference>
<dbReference type="EMBL" id="CP088295">
    <property type="protein sequence ID" value="UUY04755.1"/>
    <property type="molecule type" value="Genomic_DNA"/>
</dbReference>
<dbReference type="Gene3D" id="3.40.50.150">
    <property type="entry name" value="Vaccinia Virus protein VP39"/>
    <property type="match status" value="1"/>
</dbReference>
<dbReference type="InterPro" id="IPR050903">
    <property type="entry name" value="Bact_Chemotaxis_MeTrfase"/>
</dbReference>
<evidence type="ECO:0000313" key="5">
    <source>
        <dbReference type="EMBL" id="UUY04755.1"/>
    </source>
</evidence>
<accession>A0ABY5PJK5</accession>
<keyword evidence="3" id="KW-0949">S-adenosyl-L-methionine</keyword>
<evidence type="ECO:0000256" key="2">
    <source>
        <dbReference type="ARBA" id="ARBA00022679"/>
    </source>
</evidence>
<name>A0ABY5PJK5_9ACTN</name>
<dbReference type="PRINTS" id="PR00996">
    <property type="entry name" value="CHERMTFRASE"/>
</dbReference>
<keyword evidence="6" id="KW-1185">Reference proteome</keyword>
<keyword evidence="1" id="KW-0489">Methyltransferase</keyword>
<dbReference type="Pfam" id="PF03705">
    <property type="entry name" value="CheR_N"/>
    <property type="match status" value="1"/>
</dbReference>
<sequence length="270" mass="30762">MTTAAATNRFGADPNDDYLVFITGLRQLWPVDLTQYRRGQMERRIRSFAGRRGVTHLPDYLQVLKGDEDELHRFLDHVTINVSQLWRHPEQWQVLHKELIPELAAENRIRAWSAGCSYGAEAYTLSAVIRETSPNTRVQITGTDVDRRIIDRAKQGRFTDADAREAPQDQMKKWFDHEGDMWSAKPELRFGMNFELGDLLHTSVPAGSYDLIMCRNVVIYFNEDVRDSLHGRLAAALRPGGYLVIGATERVATPGPIGLTPTHPFIYRKA</sequence>
<dbReference type="InterPro" id="IPR000780">
    <property type="entry name" value="CheR_MeTrfase"/>
</dbReference>
<dbReference type="PANTHER" id="PTHR24422">
    <property type="entry name" value="CHEMOTAXIS PROTEIN METHYLTRANSFERASE"/>
    <property type="match status" value="1"/>
</dbReference>
<evidence type="ECO:0000259" key="4">
    <source>
        <dbReference type="SMART" id="SM00138"/>
    </source>
</evidence>
<evidence type="ECO:0000256" key="1">
    <source>
        <dbReference type="ARBA" id="ARBA00022603"/>
    </source>
</evidence>
<organism evidence="5 6">
    <name type="scientific">Svornostia abyssi</name>
    <dbReference type="NCBI Taxonomy" id="2898438"/>
    <lineage>
        <taxon>Bacteria</taxon>
        <taxon>Bacillati</taxon>
        <taxon>Actinomycetota</taxon>
        <taxon>Thermoleophilia</taxon>
        <taxon>Solirubrobacterales</taxon>
        <taxon>Baekduiaceae</taxon>
        <taxon>Svornostia</taxon>
    </lineage>
</organism>
<evidence type="ECO:0000256" key="3">
    <source>
        <dbReference type="ARBA" id="ARBA00022691"/>
    </source>
</evidence>
<dbReference type="InterPro" id="IPR029063">
    <property type="entry name" value="SAM-dependent_MTases_sf"/>
</dbReference>
<dbReference type="SMART" id="SM00138">
    <property type="entry name" value="MeTrc"/>
    <property type="match status" value="1"/>
</dbReference>
<dbReference type="Pfam" id="PF01739">
    <property type="entry name" value="CheR"/>
    <property type="match status" value="1"/>
</dbReference>
<dbReference type="SUPFAM" id="SSF53335">
    <property type="entry name" value="S-adenosyl-L-methionine-dependent methyltransferases"/>
    <property type="match status" value="1"/>
</dbReference>
<keyword evidence="2" id="KW-0808">Transferase</keyword>
<proteinExistence type="predicted"/>
<feature type="domain" description="CheR-type methyltransferase" evidence="4">
    <location>
        <begin position="15"/>
        <end position="268"/>
    </location>
</feature>
<dbReference type="InterPro" id="IPR022642">
    <property type="entry name" value="CheR_C"/>
</dbReference>